<proteinExistence type="predicted"/>
<evidence type="ECO:0000313" key="2">
    <source>
        <dbReference type="Proteomes" id="UP000054928"/>
    </source>
</evidence>
<organism evidence="1 2">
    <name type="scientific">Plasmopara halstedii</name>
    <name type="common">Downy mildew of sunflower</name>
    <dbReference type="NCBI Taxonomy" id="4781"/>
    <lineage>
        <taxon>Eukaryota</taxon>
        <taxon>Sar</taxon>
        <taxon>Stramenopiles</taxon>
        <taxon>Oomycota</taxon>
        <taxon>Peronosporomycetes</taxon>
        <taxon>Peronosporales</taxon>
        <taxon>Peronosporaceae</taxon>
        <taxon>Plasmopara</taxon>
    </lineage>
</organism>
<protein>
    <submittedName>
        <fullName evidence="1">Uncharacterized protein</fullName>
    </submittedName>
</protein>
<dbReference type="RefSeq" id="XP_036263031.1">
    <property type="nucleotide sequence ID" value="XM_036407320.1"/>
</dbReference>
<dbReference type="GeneID" id="59052854"/>
<sequence length="63" mass="7350">MPFEQAKRFHGICKLQKMKRHVRDSEGQYFRTQSTVTQTKSRIWPSGNIRLGISNIRSLSCPI</sequence>
<keyword evidence="2" id="KW-1185">Reference proteome</keyword>
<reference evidence="2" key="1">
    <citation type="submission" date="2014-09" db="EMBL/GenBank/DDBJ databases">
        <authorList>
            <person name="Sharma Rahul"/>
            <person name="Thines Marco"/>
        </authorList>
    </citation>
    <scope>NUCLEOTIDE SEQUENCE [LARGE SCALE GENOMIC DNA]</scope>
</reference>
<dbReference type="AlphaFoldDB" id="A0A0P1A9B7"/>
<evidence type="ECO:0000313" key="1">
    <source>
        <dbReference type="EMBL" id="CEG37120.1"/>
    </source>
</evidence>
<name>A0A0P1A9B7_PLAHL</name>
<dbReference type="EMBL" id="CCYD01000261">
    <property type="protein sequence ID" value="CEG37120.1"/>
    <property type="molecule type" value="Genomic_DNA"/>
</dbReference>
<accession>A0A0P1A9B7</accession>
<dbReference type="Proteomes" id="UP000054928">
    <property type="component" value="Unassembled WGS sequence"/>
</dbReference>